<dbReference type="Proteomes" id="UP000024635">
    <property type="component" value="Unassembled WGS sequence"/>
</dbReference>
<evidence type="ECO:0000313" key="2">
    <source>
        <dbReference type="Proteomes" id="UP000024635"/>
    </source>
</evidence>
<protein>
    <submittedName>
        <fullName evidence="1">Uncharacterized protein</fullName>
    </submittedName>
</protein>
<comment type="caution">
    <text evidence="1">The sequence shown here is derived from an EMBL/GenBank/DDBJ whole genome shotgun (WGS) entry which is preliminary data.</text>
</comment>
<evidence type="ECO:0000313" key="1">
    <source>
        <dbReference type="EMBL" id="EYC28523.1"/>
    </source>
</evidence>
<keyword evidence="2" id="KW-1185">Reference proteome</keyword>
<gene>
    <name evidence="1" type="primary">Acey_s0007.g3269</name>
    <name evidence="1" type="ORF">Y032_0007g3269</name>
</gene>
<organism evidence="1 2">
    <name type="scientific">Ancylostoma ceylanicum</name>
    <dbReference type="NCBI Taxonomy" id="53326"/>
    <lineage>
        <taxon>Eukaryota</taxon>
        <taxon>Metazoa</taxon>
        <taxon>Ecdysozoa</taxon>
        <taxon>Nematoda</taxon>
        <taxon>Chromadorea</taxon>
        <taxon>Rhabditida</taxon>
        <taxon>Rhabditina</taxon>
        <taxon>Rhabditomorpha</taxon>
        <taxon>Strongyloidea</taxon>
        <taxon>Ancylostomatidae</taxon>
        <taxon>Ancylostomatinae</taxon>
        <taxon>Ancylostoma</taxon>
    </lineage>
</organism>
<dbReference type="AlphaFoldDB" id="A0A016VP47"/>
<proteinExistence type="predicted"/>
<accession>A0A016VP47</accession>
<name>A0A016VP47_9BILA</name>
<dbReference type="EMBL" id="JARK01001343">
    <property type="protein sequence ID" value="EYC28523.1"/>
    <property type="molecule type" value="Genomic_DNA"/>
</dbReference>
<reference evidence="2" key="1">
    <citation type="journal article" date="2015" name="Nat. Genet.">
        <title>The genome and transcriptome of the zoonotic hookworm Ancylostoma ceylanicum identify infection-specific gene families.</title>
        <authorList>
            <person name="Schwarz E.M."/>
            <person name="Hu Y."/>
            <person name="Antoshechkin I."/>
            <person name="Miller M.M."/>
            <person name="Sternberg P.W."/>
            <person name="Aroian R.V."/>
        </authorList>
    </citation>
    <scope>NUCLEOTIDE SEQUENCE</scope>
    <source>
        <strain evidence="2">HY135</strain>
    </source>
</reference>
<sequence length="81" mass="9211">MGASAFWNSALEVRRYLCFPRVDDDELHITQTFAGLERRVICASISEMGGLRVPFYLHLNCHPLAVWLPFSLSTINRIASE</sequence>